<dbReference type="RefSeq" id="WP_252443117.1">
    <property type="nucleotide sequence ID" value="NZ_JAMWYK010000003.1"/>
</dbReference>
<organism evidence="1 2">
    <name type="scientific">Fructobacillus apis</name>
    <dbReference type="NCBI Taxonomy" id="2935017"/>
    <lineage>
        <taxon>Bacteria</taxon>
        <taxon>Bacillati</taxon>
        <taxon>Bacillota</taxon>
        <taxon>Bacilli</taxon>
        <taxon>Lactobacillales</taxon>
        <taxon>Lactobacillaceae</taxon>
        <taxon>Fructobacillus</taxon>
    </lineage>
</organism>
<reference evidence="1 2" key="1">
    <citation type="submission" date="2022-06" db="EMBL/GenBank/DDBJ databases">
        <title>Fructobacillus taiwanensis sp. nov., isolated from the honeybee.</title>
        <authorList>
            <person name="Chen Y.-S."/>
            <person name="Wang L.-T."/>
            <person name="Lee Y.-S."/>
            <person name="Chang Y.-C."/>
            <person name="Wu H.-C."/>
            <person name="Liao C.-Y."/>
            <person name="Chen W.-H."/>
            <person name="Deng J.-N."/>
            <person name="Wang Y.-H."/>
        </authorList>
    </citation>
    <scope>NUCLEOTIDE SEQUENCE [LARGE SCALE GENOMIC DNA]</scope>
    <source>
        <strain evidence="1 2">W13</strain>
    </source>
</reference>
<dbReference type="Pfam" id="PF16993">
    <property type="entry name" value="Asp1"/>
    <property type="match status" value="1"/>
</dbReference>
<proteinExistence type="predicted"/>
<comment type="caution">
    <text evidence="1">The sequence shown here is derived from an EMBL/GenBank/DDBJ whole genome shotgun (WGS) entry which is preliminary data.</text>
</comment>
<dbReference type="Proteomes" id="UP001523234">
    <property type="component" value="Unassembled WGS sequence"/>
</dbReference>
<gene>
    <name evidence="1" type="primary">asp1</name>
    <name evidence="1" type="ORF">NFX39_03695</name>
</gene>
<evidence type="ECO:0000313" key="2">
    <source>
        <dbReference type="Proteomes" id="UP001523234"/>
    </source>
</evidence>
<dbReference type="InterPro" id="IPR022372">
    <property type="entry name" value="Accessory_SS_Asp1"/>
</dbReference>
<keyword evidence="2" id="KW-1185">Reference proteome</keyword>
<dbReference type="EMBL" id="JAMWYK010000003">
    <property type="protein sequence ID" value="MCO0832191.1"/>
    <property type="molecule type" value="Genomic_DNA"/>
</dbReference>
<sequence>MAITIMPSWGDNYQVQKQDNEQAIVSLLQEQEELFLLITSYQPKLKTSLNEQKLGGTPYWTAFDALQRVTLKDKKPLQVDHLTWPENAHFIRLFDRIVVLADNKLYANIFFTYPKGDQIDRVDLMEGGELKQQLTIDDRGFVSRVVLFEGGQPQAIHYLSQGGFVVAKENFASGVTQALLPDGQEKTYASMNALIDELTLAYLNAEQNEQLLVFDSEQNWRVMQQASVDHVAYWLPETNLPVEKAEQLQGMKNITTLSSQANGSVDTLLSPYSVPAKPVAHPRDQELIYIKLGDMAQDQQETLVEQAFFLATKVDNRTFIFESHNANLELEAKLNDMVQARSQAFHWEDGQDAVLRARFVFLMQQRPEQRDNYFKTCSAYVDLSEEPSLQALAQATAYALPVLTKGQNVYQQPVYLDQTAGQSFETALVDLLEKAKDDDFKQELNEKRANFTPEKLQAAWQHALKIENEQPAVQNH</sequence>
<name>A0ABT0ZQC0_9LACO</name>
<evidence type="ECO:0000313" key="1">
    <source>
        <dbReference type="EMBL" id="MCO0832191.1"/>
    </source>
</evidence>
<protein>
    <submittedName>
        <fullName evidence="1">Accessory Sec system glycosyltransferase Asp1</fullName>
    </submittedName>
</protein>
<accession>A0ABT0ZQC0</accession>